<evidence type="ECO:0000313" key="2">
    <source>
        <dbReference type="EMBL" id="ALG07742.1"/>
    </source>
</evidence>
<protein>
    <submittedName>
        <fullName evidence="2">Uncharacterized protein</fullName>
    </submittedName>
</protein>
<dbReference type="AlphaFoldDB" id="A0A0N9HM86"/>
<proteinExistence type="predicted"/>
<feature type="compositionally biased region" description="Pro residues" evidence="1">
    <location>
        <begin position="8"/>
        <end position="20"/>
    </location>
</feature>
<dbReference type="RefSeq" id="WP_054289652.1">
    <property type="nucleotide sequence ID" value="NZ_CP012752.1"/>
</dbReference>
<dbReference type="EMBL" id="CP012752">
    <property type="protein sequence ID" value="ALG07742.1"/>
    <property type="molecule type" value="Genomic_DNA"/>
</dbReference>
<name>A0A0N9HM86_9PSEU</name>
<dbReference type="Proteomes" id="UP000063699">
    <property type="component" value="Chromosome"/>
</dbReference>
<reference evidence="2 3" key="1">
    <citation type="submission" date="2015-07" db="EMBL/GenBank/DDBJ databases">
        <title>Genome sequencing of Kibdelosporangium phytohabitans.</title>
        <authorList>
            <person name="Qin S."/>
            <person name="Xing K."/>
        </authorList>
    </citation>
    <scope>NUCLEOTIDE SEQUENCE [LARGE SCALE GENOMIC DNA]</scope>
    <source>
        <strain evidence="2 3">KLBMP1111</strain>
    </source>
</reference>
<dbReference type="STRING" id="860235.AOZ06_13240"/>
<dbReference type="OrthoDB" id="3403955at2"/>
<dbReference type="NCBIfam" id="NF038175">
    <property type="entry name" value="IniB_NTERM"/>
    <property type="match status" value="1"/>
</dbReference>
<sequence length="506" mass="49924">MIKNDPPQSAPAPAPQPAPAPAAAAAPAPAEPTLHDFCLDLLTNSAAMKAFEADPTGLLAKAGLNGITPEDVRDVLPLVTDLVPTNASGINLPEGGDSFGGSYKLPFGEVQGAGYYEYGHDGFKGGVEGSVSSSGVEAWGSGHVEAGKHGAHAGGEGGVSTVAGEADGSACLEVDKHGVKADAEGSVSVASGVSAGAASAVDVSKHGIHAGAEGGAITPFGSVAGTGSVDVGKDGIHVGAGGGADTPVGEFAAASAVSLDEDGLAINGGLHSPFGGLESGFYLGPQHETGGKAYGGIDLDGPLDKTVSLTTFKGIGLNQDLAPNLSGNIANLPGKVVSDPTSVGHAIVGAAPALPAVPGLPQIPLSDVKLPDVTNDLPLDLPGGIPGVPAVPALPTETVTHTVSSVQETVSSVHETITSTTGGHLPAVDVPAVPHAPQLPKLELPKLELPKLELPKIDLPKADLPHVDLPKLPGADGAQNGIGGLLDHNPVSDAVHNVADDLHLGL</sequence>
<evidence type="ECO:0000313" key="3">
    <source>
        <dbReference type="Proteomes" id="UP000063699"/>
    </source>
</evidence>
<gene>
    <name evidence="2" type="ORF">AOZ06_13240</name>
</gene>
<evidence type="ECO:0000256" key="1">
    <source>
        <dbReference type="SAM" id="MobiDB-lite"/>
    </source>
</evidence>
<feature type="region of interest" description="Disordered" evidence="1">
    <location>
        <begin position="1"/>
        <end position="27"/>
    </location>
</feature>
<organism evidence="2 3">
    <name type="scientific">Kibdelosporangium phytohabitans</name>
    <dbReference type="NCBI Taxonomy" id="860235"/>
    <lineage>
        <taxon>Bacteria</taxon>
        <taxon>Bacillati</taxon>
        <taxon>Actinomycetota</taxon>
        <taxon>Actinomycetes</taxon>
        <taxon>Pseudonocardiales</taxon>
        <taxon>Pseudonocardiaceae</taxon>
        <taxon>Kibdelosporangium</taxon>
    </lineage>
</organism>
<accession>A0A0N9HM86</accession>
<dbReference type="KEGG" id="kphy:AOZ06_13240"/>
<dbReference type="InterPro" id="IPR049709">
    <property type="entry name" value="IniB-like_N"/>
</dbReference>
<keyword evidence="3" id="KW-1185">Reference proteome</keyword>